<dbReference type="InterPro" id="IPR036922">
    <property type="entry name" value="Rieske_2Fe-2S_sf"/>
</dbReference>
<dbReference type="InterPro" id="IPR052034">
    <property type="entry name" value="NasD-like"/>
</dbReference>
<evidence type="ECO:0000256" key="5">
    <source>
        <dbReference type="ARBA" id="ARBA00023004"/>
    </source>
</evidence>
<dbReference type="SUPFAM" id="SSF50022">
    <property type="entry name" value="ISP domain"/>
    <property type="match status" value="1"/>
</dbReference>
<name>A0A813J0T0_POLGL</name>
<keyword evidence="5" id="KW-0408">Iron</keyword>
<organism evidence="9 10">
    <name type="scientific">Polarella glacialis</name>
    <name type="common">Dinoflagellate</name>
    <dbReference type="NCBI Taxonomy" id="89957"/>
    <lineage>
        <taxon>Eukaryota</taxon>
        <taxon>Sar</taxon>
        <taxon>Alveolata</taxon>
        <taxon>Dinophyceae</taxon>
        <taxon>Suessiales</taxon>
        <taxon>Suessiaceae</taxon>
        <taxon>Polarella</taxon>
    </lineage>
</organism>
<dbReference type="PROSITE" id="PS51296">
    <property type="entry name" value="RIESKE"/>
    <property type="match status" value="1"/>
</dbReference>
<dbReference type="GO" id="GO:0046872">
    <property type="term" value="F:metal ion binding"/>
    <property type="evidence" value="ECO:0007669"/>
    <property type="project" value="UniProtKB-KW"/>
</dbReference>
<dbReference type="Gene3D" id="2.102.10.10">
    <property type="entry name" value="Rieske [2Fe-2S] iron-sulphur domain"/>
    <property type="match status" value="1"/>
</dbReference>
<keyword evidence="4" id="KW-0560">Oxidoreductase</keyword>
<dbReference type="PANTHER" id="PTHR43809:SF1">
    <property type="entry name" value="NITRITE REDUCTASE (NADH) LARGE SUBUNIT"/>
    <property type="match status" value="1"/>
</dbReference>
<dbReference type="PROSITE" id="PS51300">
    <property type="entry name" value="NIRD"/>
    <property type="match status" value="1"/>
</dbReference>
<evidence type="ECO:0000256" key="2">
    <source>
        <dbReference type="ARBA" id="ARBA00022714"/>
    </source>
</evidence>
<dbReference type="EMBL" id="CAJNNW010019080">
    <property type="protein sequence ID" value="CAE8663917.1"/>
    <property type="molecule type" value="Genomic_DNA"/>
</dbReference>
<evidence type="ECO:0000256" key="7">
    <source>
        <dbReference type="ARBA" id="ARBA00023063"/>
    </source>
</evidence>
<proteinExistence type="predicted"/>
<dbReference type="Pfam" id="PF13806">
    <property type="entry name" value="Rieske_2"/>
    <property type="match status" value="1"/>
</dbReference>
<reference evidence="9" key="1">
    <citation type="submission" date="2021-02" db="EMBL/GenBank/DDBJ databases">
        <authorList>
            <person name="Dougan E. K."/>
            <person name="Rhodes N."/>
            <person name="Thang M."/>
            <person name="Chan C."/>
        </authorList>
    </citation>
    <scope>NUCLEOTIDE SEQUENCE</scope>
</reference>
<evidence type="ECO:0000256" key="3">
    <source>
        <dbReference type="ARBA" id="ARBA00022723"/>
    </source>
</evidence>
<evidence type="ECO:0000313" key="9">
    <source>
        <dbReference type="EMBL" id="CAE8663917.1"/>
    </source>
</evidence>
<keyword evidence="2" id="KW-0001">2Fe-2S</keyword>
<evidence type="ECO:0000259" key="8">
    <source>
        <dbReference type="PROSITE" id="PS51296"/>
    </source>
</evidence>
<dbReference type="Proteomes" id="UP000626109">
    <property type="component" value="Unassembled WGS sequence"/>
</dbReference>
<dbReference type="GO" id="GO:0008942">
    <property type="term" value="F:nitrite reductase [NAD(P)H] activity"/>
    <property type="evidence" value="ECO:0007669"/>
    <property type="project" value="InterPro"/>
</dbReference>
<comment type="caution">
    <text evidence="9">The sequence shown here is derived from an EMBL/GenBank/DDBJ whole genome shotgun (WGS) entry which is preliminary data.</text>
</comment>
<evidence type="ECO:0000256" key="1">
    <source>
        <dbReference type="ARBA" id="ARBA00022617"/>
    </source>
</evidence>
<keyword evidence="3" id="KW-0479">Metal-binding</keyword>
<evidence type="ECO:0000256" key="6">
    <source>
        <dbReference type="ARBA" id="ARBA00023014"/>
    </source>
</evidence>
<dbReference type="GO" id="GO:0042128">
    <property type="term" value="P:nitrate assimilation"/>
    <property type="evidence" value="ECO:0007669"/>
    <property type="project" value="UniProtKB-KW"/>
</dbReference>
<accession>A0A813J0T0</accession>
<dbReference type="InterPro" id="IPR012748">
    <property type="entry name" value="Rieske-like_NirD"/>
</dbReference>
<feature type="domain" description="Rieske" evidence="8">
    <location>
        <begin position="50"/>
        <end position="155"/>
    </location>
</feature>
<protein>
    <recommendedName>
        <fullName evidence="8">Rieske domain-containing protein</fullName>
    </recommendedName>
</protein>
<evidence type="ECO:0000256" key="4">
    <source>
        <dbReference type="ARBA" id="ARBA00023002"/>
    </source>
</evidence>
<sequence length="208" mass="22702">FANTTETTDSNQIEYIDVRGQRHPANYSPPDILGPALYNKTEAPDDWEWIFAGDAAEFPRNGGLAVKHGSQELAVFYLPAQSSSDQWMATQNICPHKQSRTISRGLTGELASGMLTLADPVYKTTYDLRSGAGIGNPNFNLSTFQTKVEDGRVLVKVPPKEQMEEAFEMQISQAYSAAGKEYKKRGHGAAAKAAASVAAAPKTDMQDW</sequence>
<keyword evidence="1" id="KW-0349">Heme</keyword>
<dbReference type="InterPro" id="IPR017941">
    <property type="entry name" value="Rieske_2Fe-2S"/>
</dbReference>
<keyword evidence="7" id="KW-0534">Nitrate assimilation</keyword>
<gene>
    <name evidence="9" type="ORF">PGLA2088_LOCUS15429</name>
</gene>
<keyword evidence="6" id="KW-0411">Iron-sulfur</keyword>
<dbReference type="AlphaFoldDB" id="A0A813J0T0"/>
<dbReference type="PANTHER" id="PTHR43809">
    <property type="entry name" value="NITRITE REDUCTASE (NADH) LARGE SUBUNIT"/>
    <property type="match status" value="1"/>
</dbReference>
<evidence type="ECO:0000313" key="10">
    <source>
        <dbReference type="Proteomes" id="UP000626109"/>
    </source>
</evidence>
<dbReference type="GO" id="GO:0051537">
    <property type="term" value="F:2 iron, 2 sulfur cluster binding"/>
    <property type="evidence" value="ECO:0007669"/>
    <property type="project" value="UniProtKB-KW"/>
</dbReference>
<feature type="non-terminal residue" evidence="9">
    <location>
        <position position="1"/>
    </location>
</feature>